<feature type="transmembrane region" description="Helical" evidence="7">
    <location>
        <begin position="153"/>
        <end position="175"/>
    </location>
</feature>
<dbReference type="Pfam" id="PF07690">
    <property type="entry name" value="MFS_1"/>
    <property type="match status" value="1"/>
</dbReference>
<feature type="transmembrane region" description="Helical" evidence="7">
    <location>
        <begin position="250"/>
        <end position="271"/>
    </location>
</feature>
<evidence type="ECO:0000256" key="4">
    <source>
        <dbReference type="ARBA" id="ARBA00022989"/>
    </source>
</evidence>
<keyword evidence="2" id="KW-0813">Transport</keyword>
<gene>
    <name evidence="9" type="ORF">POJ06DRAFT_281354</name>
</gene>
<keyword evidence="4 7" id="KW-1133">Transmembrane helix</keyword>
<dbReference type="GO" id="GO:0016020">
    <property type="term" value="C:membrane"/>
    <property type="evidence" value="ECO:0007669"/>
    <property type="project" value="UniProtKB-SubCell"/>
</dbReference>
<evidence type="ECO:0000256" key="2">
    <source>
        <dbReference type="ARBA" id="ARBA00022448"/>
    </source>
</evidence>
<keyword evidence="5 7" id="KW-0472">Membrane</keyword>
<evidence type="ECO:0000256" key="6">
    <source>
        <dbReference type="ARBA" id="ARBA00037968"/>
    </source>
</evidence>
<dbReference type="RefSeq" id="XP_056043675.1">
    <property type="nucleotide sequence ID" value="XM_056189944.1"/>
</dbReference>
<feature type="transmembrane region" description="Helical" evidence="7">
    <location>
        <begin position="115"/>
        <end position="141"/>
    </location>
</feature>
<evidence type="ECO:0000256" key="7">
    <source>
        <dbReference type="SAM" id="Phobius"/>
    </source>
</evidence>
<feature type="domain" description="Major facilitator superfamily (MFS) profile" evidence="8">
    <location>
        <begin position="25"/>
        <end position="437"/>
    </location>
</feature>
<feature type="transmembrane region" description="Helical" evidence="7">
    <location>
        <begin position="291"/>
        <end position="311"/>
    </location>
</feature>
<dbReference type="PANTHER" id="PTHR43791">
    <property type="entry name" value="PERMEASE-RELATED"/>
    <property type="match status" value="1"/>
</dbReference>
<dbReference type="InterPro" id="IPR036259">
    <property type="entry name" value="MFS_trans_sf"/>
</dbReference>
<dbReference type="AlphaFoldDB" id="A0AAD7VTJ6"/>
<dbReference type="Proteomes" id="UP001217417">
    <property type="component" value="Unassembled WGS sequence"/>
</dbReference>
<keyword evidence="10" id="KW-1185">Reference proteome</keyword>
<dbReference type="GeneID" id="80885110"/>
<evidence type="ECO:0000256" key="1">
    <source>
        <dbReference type="ARBA" id="ARBA00004141"/>
    </source>
</evidence>
<evidence type="ECO:0000313" key="9">
    <source>
        <dbReference type="EMBL" id="KAJ8100225.1"/>
    </source>
</evidence>
<evidence type="ECO:0000256" key="5">
    <source>
        <dbReference type="ARBA" id="ARBA00023136"/>
    </source>
</evidence>
<dbReference type="InterPro" id="IPR011701">
    <property type="entry name" value="MFS"/>
</dbReference>
<dbReference type="EMBL" id="JARPMG010000005">
    <property type="protein sequence ID" value="KAJ8100225.1"/>
    <property type="molecule type" value="Genomic_DNA"/>
</dbReference>
<comment type="similarity">
    <text evidence="6">Belongs to the major facilitator superfamily. Allantoate permease family.</text>
</comment>
<name>A0AAD7VTJ6_9ASCO</name>
<dbReference type="SUPFAM" id="SSF103473">
    <property type="entry name" value="MFS general substrate transporter"/>
    <property type="match status" value="1"/>
</dbReference>
<sequence>MSNFWDSFTMPPVRRHYVNRIDFFIFSYSLASYIVKALDQNNFSNAFVSGMQTDLKLYGQQRNLFTTLFNMGYLTGSVPNQIIINRIRPSIWIPICEIMWGILTMSIAATHSANAIYGIRFVCGFFESATFPSFSLILGSWYTPSELGKRISLFEFSSSAAGMFSGYIMAGLYATMNGVRGIPAWRWLFIIDGIITIPIGVMGFFFLPDFPTSSRAMWMKPWEREYGIRRMAAIGRKPQQKLTLNRLRKLFLGPTLWASFIPYSANWWLNYTSFFNLWLKSLTHPKLTTEQVNTIPTAGNALAVISAYVWPTISDKTHWRWQFGVLSSVFGLVGSILLSVWYLPFGVLMLAQLLPNAGASGQSLLIAWMQESFQDDTELRSMITGFGNVINYAMNAWLPLVCYPTYMAPHYKAGYQTSAALYALHIVSIFLFRYYIKWYHKHNNMVMNKYGLPTKWGEVSDDPDSEGVVVMRDVDYEPHGNEKEGAKVAVV</sequence>
<reference evidence="9" key="1">
    <citation type="submission" date="2023-03" db="EMBL/GenBank/DDBJ databases">
        <title>Near-Complete genome sequence of Lipomyces tetrasporous NRRL Y-64009, an oleaginous yeast capable of growing on lignocellulosic hydrolysates.</title>
        <authorList>
            <consortium name="Lawrence Berkeley National Laboratory"/>
            <person name="Jagtap S.S."/>
            <person name="Liu J.-J."/>
            <person name="Walukiewicz H.E."/>
            <person name="Pangilinan J."/>
            <person name="Lipzen A."/>
            <person name="Ahrendt S."/>
            <person name="Koriabine M."/>
            <person name="Cobaugh K."/>
            <person name="Salamov A."/>
            <person name="Yoshinaga Y."/>
            <person name="Ng V."/>
            <person name="Daum C."/>
            <person name="Grigoriev I.V."/>
            <person name="Slininger P.J."/>
            <person name="Dien B.S."/>
            <person name="Jin Y.-S."/>
            <person name="Rao C.V."/>
        </authorList>
    </citation>
    <scope>NUCLEOTIDE SEQUENCE</scope>
    <source>
        <strain evidence="9">NRRL Y-64009</strain>
    </source>
</reference>
<feature type="transmembrane region" description="Helical" evidence="7">
    <location>
        <begin position="419"/>
        <end position="436"/>
    </location>
</feature>
<feature type="transmembrane region" description="Helical" evidence="7">
    <location>
        <begin position="323"/>
        <end position="343"/>
    </location>
</feature>
<feature type="transmembrane region" description="Helical" evidence="7">
    <location>
        <begin position="91"/>
        <end position="109"/>
    </location>
</feature>
<keyword evidence="3 7" id="KW-0812">Transmembrane</keyword>
<dbReference type="FunFam" id="1.20.1250.20:FF:000065">
    <property type="entry name" value="Putative MFS pantothenate transporter"/>
    <property type="match status" value="1"/>
</dbReference>
<dbReference type="PROSITE" id="PS50850">
    <property type="entry name" value="MFS"/>
    <property type="match status" value="1"/>
</dbReference>
<evidence type="ECO:0000259" key="8">
    <source>
        <dbReference type="PROSITE" id="PS50850"/>
    </source>
</evidence>
<feature type="transmembrane region" description="Helical" evidence="7">
    <location>
        <begin position="187"/>
        <end position="207"/>
    </location>
</feature>
<comment type="subcellular location">
    <subcellularLocation>
        <location evidence="1">Membrane</location>
        <topology evidence="1">Multi-pass membrane protein</topology>
    </subcellularLocation>
</comment>
<comment type="caution">
    <text evidence="9">The sequence shown here is derived from an EMBL/GenBank/DDBJ whole genome shotgun (WGS) entry which is preliminary data.</text>
</comment>
<dbReference type="Gene3D" id="1.20.1250.20">
    <property type="entry name" value="MFS general substrate transporter like domains"/>
    <property type="match status" value="1"/>
</dbReference>
<protein>
    <submittedName>
        <fullName evidence="9">Major facilitator superfamily domain-containing protein</fullName>
    </submittedName>
</protein>
<organism evidence="9 10">
    <name type="scientific">Lipomyces tetrasporus</name>
    <dbReference type="NCBI Taxonomy" id="54092"/>
    <lineage>
        <taxon>Eukaryota</taxon>
        <taxon>Fungi</taxon>
        <taxon>Dikarya</taxon>
        <taxon>Ascomycota</taxon>
        <taxon>Saccharomycotina</taxon>
        <taxon>Lipomycetes</taxon>
        <taxon>Lipomycetales</taxon>
        <taxon>Lipomycetaceae</taxon>
        <taxon>Lipomyces</taxon>
    </lineage>
</organism>
<evidence type="ECO:0000256" key="3">
    <source>
        <dbReference type="ARBA" id="ARBA00022692"/>
    </source>
</evidence>
<accession>A0AAD7VTJ6</accession>
<evidence type="ECO:0000313" key="10">
    <source>
        <dbReference type="Proteomes" id="UP001217417"/>
    </source>
</evidence>
<proteinExistence type="inferred from homology"/>
<dbReference type="PANTHER" id="PTHR43791:SF43">
    <property type="entry name" value="MAJOR FACILITATOR SUPERFAMILY (MFS) PROFILE DOMAIN-CONTAINING PROTEIN"/>
    <property type="match status" value="1"/>
</dbReference>
<dbReference type="InterPro" id="IPR020846">
    <property type="entry name" value="MFS_dom"/>
</dbReference>
<dbReference type="GO" id="GO:0022857">
    <property type="term" value="F:transmembrane transporter activity"/>
    <property type="evidence" value="ECO:0007669"/>
    <property type="project" value="InterPro"/>
</dbReference>